<dbReference type="EMBL" id="DSEE01000085">
    <property type="protein sequence ID" value="HER39807.1"/>
    <property type="molecule type" value="Genomic_DNA"/>
</dbReference>
<dbReference type="Proteomes" id="UP000885753">
    <property type="component" value="Unassembled WGS sequence"/>
</dbReference>
<dbReference type="InterPro" id="IPR001882">
    <property type="entry name" value="Biotin_BS"/>
</dbReference>
<name>A0A7C2R605_9FLAO</name>
<dbReference type="SUPFAM" id="SSF51230">
    <property type="entry name" value="Single hybrid motif"/>
    <property type="match status" value="1"/>
</dbReference>
<protein>
    <submittedName>
        <fullName evidence="3">Acetyl-CoA carboxylase biotin carboxyl carrier protein subunit</fullName>
    </submittedName>
</protein>
<feature type="domain" description="Lipoyl-binding" evidence="2">
    <location>
        <begin position="79"/>
        <end position="161"/>
    </location>
</feature>
<accession>A0A7C2R605</accession>
<dbReference type="PROSITE" id="PS50968">
    <property type="entry name" value="BIOTINYL_LIPOYL"/>
    <property type="match status" value="1"/>
</dbReference>
<dbReference type="Pfam" id="PF00364">
    <property type="entry name" value="Biotin_lipoyl"/>
    <property type="match status" value="1"/>
</dbReference>
<reference evidence="3" key="1">
    <citation type="journal article" date="2020" name="mSystems">
        <title>Genome- and Community-Level Interaction Insights into Carbon Utilization and Element Cycling Functions of Hydrothermarchaeota in Hydrothermal Sediment.</title>
        <authorList>
            <person name="Zhou Z."/>
            <person name="Liu Y."/>
            <person name="Xu W."/>
            <person name="Pan J."/>
            <person name="Luo Z.H."/>
            <person name="Li M."/>
        </authorList>
    </citation>
    <scope>NUCLEOTIDE SEQUENCE [LARGE SCALE GENOMIC DNA]</scope>
    <source>
        <strain evidence="3">SpSt-1235</strain>
    </source>
</reference>
<dbReference type="Gene3D" id="2.40.50.100">
    <property type="match status" value="1"/>
</dbReference>
<gene>
    <name evidence="3" type="ORF">ENO10_01130</name>
</gene>
<dbReference type="CDD" id="cd06850">
    <property type="entry name" value="biotinyl_domain"/>
    <property type="match status" value="1"/>
</dbReference>
<dbReference type="PROSITE" id="PS00188">
    <property type="entry name" value="BIOTIN"/>
    <property type="match status" value="1"/>
</dbReference>
<organism evidence="3">
    <name type="scientific">Salinimicrobium catena</name>
    <dbReference type="NCBI Taxonomy" id="390640"/>
    <lineage>
        <taxon>Bacteria</taxon>
        <taxon>Pseudomonadati</taxon>
        <taxon>Bacteroidota</taxon>
        <taxon>Flavobacteriia</taxon>
        <taxon>Flavobacteriales</taxon>
        <taxon>Flavobacteriaceae</taxon>
        <taxon>Salinimicrobium</taxon>
    </lineage>
</organism>
<sequence>MEQKFKVVVNGEMEFHFTKEQIESLDIQKTSTSGFHVLKDHRSFKTQLDHSDFLKKSYSLKINSHSYDIRIFNELDLLIEDMGLSLASANVVNDIKAPMPGLILDVQVKEGEEVKEGDYLLVLEAMKMENTLTAPRDGVVKSVSVKKGQTVDKNQLLIEME</sequence>
<dbReference type="FunFam" id="2.40.50.100:FF:000003">
    <property type="entry name" value="Acetyl-CoA carboxylase biotin carboxyl carrier protein"/>
    <property type="match status" value="1"/>
</dbReference>
<evidence type="ECO:0000256" key="1">
    <source>
        <dbReference type="ARBA" id="ARBA00023267"/>
    </source>
</evidence>
<dbReference type="InterPro" id="IPR050709">
    <property type="entry name" value="Biotin_Carboxyl_Carrier/Decarb"/>
</dbReference>
<dbReference type="AlphaFoldDB" id="A0A7C2R605"/>
<dbReference type="PANTHER" id="PTHR45266">
    <property type="entry name" value="OXALOACETATE DECARBOXYLASE ALPHA CHAIN"/>
    <property type="match status" value="1"/>
</dbReference>
<keyword evidence="1" id="KW-0092">Biotin</keyword>
<dbReference type="PANTHER" id="PTHR45266:SF3">
    <property type="entry name" value="OXALOACETATE DECARBOXYLASE ALPHA CHAIN"/>
    <property type="match status" value="1"/>
</dbReference>
<dbReference type="InterPro" id="IPR000089">
    <property type="entry name" value="Biotin_lipoyl"/>
</dbReference>
<proteinExistence type="predicted"/>
<evidence type="ECO:0000259" key="2">
    <source>
        <dbReference type="PROSITE" id="PS50968"/>
    </source>
</evidence>
<dbReference type="InterPro" id="IPR011053">
    <property type="entry name" value="Single_hybrid_motif"/>
</dbReference>
<evidence type="ECO:0000313" key="3">
    <source>
        <dbReference type="EMBL" id="HER39807.1"/>
    </source>
</evidence>
<comment type="caution">
    <text evidence="3">The sequence shown here is derived from an EMBL/GenBank/DDBJ whole genome shotgun (WGS) entry which is preliminary data.</text>
</comment>